<evidence type="ECO:0000256" key="2">
    <source>
        <dbReference type="SAM" id="Phobius"/>
    </source>
</evidence>
<feature type="compositionally biased region" description="Low complexity" evidence="1">
    <location>
        <begin position="481"/>
        <end position="500"/>
    </location>
</feature>
<reference evidence="3" key="1">
    <citation type="submission" date="2022-03" db="EMBL/GenBank/DDBJ databases">
        <authorList>
            <person name="Martin C."/>
        </authorList>
    </citation>
    <scope>NUCLEOTIDE SEQUENCE</scope>
</reference>
<feature type="compositionally biased region" description="Polar residues" evidence="1">
    <location>
        <begin position="559"/>
        <end position="573"/>
    </location>
</feature>
<feature type="region of interest" description="Disordered" evidence="1">
    <location>
        <begin position="468"/>
        <end position="703"/>
    </location>
</feature>
<keyword evidence="2" id="KW-1133">Transmembrane helix</keyword>
<keyword evidence="2" id="KW-0472">Membrane</keyword>
<keyword evidence="4" id="KW-1185">Reference proteome</keyword>
<comment type="caution">
    <text evidence="3">The sequence shown here is derived from an EMBL/GenBank/DDBJ whole genome shotgun (WGS) entry which is preliminary data.</text>
</comment>
<dbReference type="EMBL" id="CAIIXF020000011">
    <property type="protein sequence ID" value="CAH1798760.1"/>
    <property type="molecule type" value="Genomic_DNA"/>
</dbReference>
<feature type="compositionally biased region" description="Polar residues" evidence="1">
    <location>
        <begin position="591"/>
        <end position="657"/>
    </location>
</feature>
<feature type="compositionally biased region" description="Low complexity" evidence="1">
    <location>
        <begin position="510"/>
        <end position="521"/>
    </location>
</feature>
<proteinExistence type="predicted"/>
<feature type="compositionally biased region" description="Low complexity" evidence="1">
    <location>
        <begin position="574"/>
        <end position="585"/>
    </location>
</feature>
<sequence>MQLLNKVNMLRQTTAPSVFHATHTIASASIPMETTIPTKANPKPQSTTTEQYNATTEQVITEQATTTTIDNTTEAFKTAHDITTTKNKETTTGYDDIIYTSKGNNDILKGVEMRTTEWDVVMKDGVNTMVNETEAAGQQGEGNNGAGIMAGVIAGVVILIILVLLVVILLYLWRCRLREESRQPQAHRYEDDVDTDKPSFDNPVYEGDSGKSESPTIVLSDNSDRGIDTGEQHMQNKMAVVSPYMTYAEPHLYAVPHKDRSNSMNGHDSDLSSDIYDDILSTNAPDVPAKSTELLNSDVDDNDPDEPDADFMAFIGVNMSNYDDVVIPMTQSPKQRKKSHPYKTISEGLNKIDIDDRSLLNTNIDTDAHISTKDDLNYTDDDFKIDIDNPNTPVKLGSAVQDSNNDITNKIIHPFETINDSQDHLMTEINLETEDIPIPPPRRNSKKVESKLNLKTSQEMAPHLISTVESKDIVKSQSNKTSRQNSNNNLSNTTSRQNSNDSETSQSKTSSWQNSNNSLSSERNKTSRQNSNDSVTSQSKTSSWQNSNNSLSSERNKTSRQNSNDSVTSQSKTSSWQNSNNSLSSERNKTSRQNSNDSVTSQSNSPSKNSTGSLNSQTLRKNSNDSATSKSNITLHQKLNEFTSRQDSNDSVTTQSSFDDRDNDDQPSNLRRFKPAILTALTSFEDDAHERQNTDTDIQNSESDYYNDTDIERYNATCRDDNDETGLYSDVASTSENIHKEDEIRSSLHVTRTGAFPGLVDRGDELSYNDTEHIYNEITNDIQDTPTENVYHDVEHQSEVDTEPTYSEVLETVYYNVEDDTGNDADNEDVTPYAIHYPDSNNKDTSDDQNFVDNELYSTAKHMGSQ</sequence>
<evidence type="ECO:0000313" key="3">
    <source>
        <dbReference type="EMBL" id="CAH1798760.1"/>
    </source>
</evidence>
<dbReference type="AlphaFoldDB" id="A0A8J1XK37"/>
<evidence type="ECO:0000313" key="4">
    <source>
        <dbReference type="Proteomes" id="UP000749559"/>
    </source>
</evidence>
<keyword evidence="2" id="KW-0812">Transmembrane</keyword>
<name>A0A8J1XK37_OWEFU</name>
<accession>A0A8J1XK37</accession>
<dbReference type="Proteomes" id="UP000749559">
    <property type="component" value="Unassembled WGS sequence"/>
</dbReference>
<feature type="region of interest" description="Disordered" evidence="1">
    <location>
        <begin position="183"/>
        <end position="229"/>
    </location>
</feature>
<evidence type="ECO:0000256" key="1">
    <source>
        <dbReference type="SAM" id="MobiDB-lite"/>
    </source>
</evidence>
<feature type="region of interest" description="Disordered" evidence="1">
    <location>
        <begin position="282"/>
        <end position="303"/>
    </location>
</feature>
<feature type="compositionally biased region" description="Polar residues" evidence="1">
    <location>
        <begin position="527"/>
        <end position="541"/>
    </location>
</feature>
<feature type="compositionally biased region" description="Polar residues" evidence="1">
    <location>
        <begin position="212"/>
        <end position="221"/>
    </location>
</feature>
<feature type="transmembrane region" description="Helical" evidence="2">
    <location>
        <begin position="148"/>
        <end position="173"/>
    </location>
</feature>
<gene>
    <name evidence="3" type="ORF">OFUS_LOCUS22853</name>
</gene>
<feature type="compositionally biased region" description="Basic and acidic residues" evidence="1">
    <location>
        <begin position="183"/>
        <end position="199"/>
    </location>
</feature>
<protein>
    <submittedName>
        <fullName evidence="3">Uncharacterized protein</fullName>
    </submittedName>
</protein>
<feature type="compositionally biased region" description="Low complexity" evidence="1">
    <location>
        <begin position="542"/>
        <end position="553"/>
    </location>
</feature>
<organism evidence="3 4">
    <name type="scientific">Owenia fusiformis</name>
    <name type="common">Polychaete worm</name>
    <dbReference type="NCBI Taxonomy" id="6347"/>
    <lineage>
        <taxon>Eukaryota</taxon>
        <taxon>Metazoa</taxon>
        <taxon>Spiralia</taxon>
        <taxon>Lophotrochozoa</taxon>
        <taxon>Annelida</taxon>
        <taxon>Polychaeta</taxon>
        <taxon>Sedentaria</taxon>
        <taxon>Canalipalpata</taxon>
        <taxon>Sabellida</taxon>
        <taxon>Oweniida</taxon>
        <taxon>Oweniidae</taxon>
        <taxon>Owenia</taxon>
    </lineage>
</organism>